<keyword evidence="3" id="KW-1133">Transmembrane helix</keyword>
<feature type="chain" id="PRO_5046879140" description="diguanylate cyclase" evidence="4">
    <location>
        <begin position="29"/>
        <end position="450"/>
    </location>
</feature>
<name>A0ABY3N1V7_9GAMM</name>
<accession>A0ABY3N1V7</accession>
<dbReference type="InterPro" id="IPR043128">
    <property type="entry name" value="Rev_trsase/Diguanyl_cyclase"/>
</dbReference>
<dbReference type="InterPro" id="IPR029787">
    <property type="entry name" value="Nucleotide_cyclase"/>
</dbReference>
<feature type="transmembrane region" description="Helical" evidence="3">
    <location>
        <begin position="235"/>
        <end position="252"/>
    </location>
</feature>
<feature type="signal peptide" evidence="4">
    <location>
        <begin position="1"/>
        <end position="28"/>
    </location>
</feature>
<dbReference type="Proteomes" id="UP000815846">
    <property type="component" value="Unassembled WGS sequence"/>
</dbReference>
<dbReference type="EC" id="2.7.7.65" evidence="1"/>
<evidence type="ECO:0000313" key="6">
    <source>
        <dbReference type="EMBL" id="TYK67435.1"/>
    </source>
</evidence>
<keyword evidence="3" id="KW-0812">Transmembrane</keyword>
<dbReference type="PANTHER" id="PTHR45138:SF9">
    <property type="entry name" value="DIGUANYLATE CYCLASE DGCM-RELATED"/>
    <property type="match status" value="1"/>
</dbReference>
<evidence type="ECO:0000259" key="5">
    <source>
        <dbReference type="PROSITE" id="PS50887"/>
    </source>
</evidence>
<dbReference type="Gene3D" id="3.30.70.270">
    <property type="match status" value="1"/>
</dbReference>
<dbReference type="RefSeq" id="WP_101343541.1">
    <property type="nucleotide sequence ID" value="NZ_PJAI02000001.1"/>
</dbReference>
<dbReference type="EMBL" id="PJAI02000001">
    <property type="protein sequence ID" value="TYK67435.1"/>
    <property type="molecule type" value="Genomic_DNA"/>
</dbReference>
<keyword evidence="7" id="KW-1185">Reference proteome</keyword>
<dbReference type="PANTHER" id="PTHR45138">
    <property type="entry name" value="REGULATORY COMPONENTS OF SENSORY TRANSDUCTION SYSTEM"/>
    <property type="match status" value="1"/>
</dbReference>
<dbReference type="SMART" id="SM00267">
    <property type="entry name" value="GGDEF"/>
    <property type="match status" value="1"/>
</dbReference>
<comment type="caution">
    <text evidence="6">The sequence shown here is derived from an EMBL/GenBank/DDBJ whole genome shotgun (WGS) entry which is preliminary data.</text>
</comment>
<evidence type="ECO:0000313" key="7">
    <source>
        <dbReference type="Proteomes" id="UP000815846"/>
    </source>
</evidence>
<keyword evidence="4" id="KW-0732">Signal</keyword>
<gene>
    <name evidence="6" type="ORF">CWS31_002610</name>
</gene>
<evidence type="ECO:0000256" key="1">
    <source>
        <dbReference type="ARBA" id="ARBA00012528"/>
    </source>
</evidence>
<feature type="domain" description="GGDEF" evidence="5">
    <location>
        <begin position="295"/>
        <end position="428"/>
    </location>
</feature>
<dbReference type="SUPFAM" id="SSF55073">
    <property type="entry name" value="Nucleotide cyclase"/>
    <property type="match status" value="1"/>
</dbReference>
<keyword evidence="3" id="KW-0472">Membrane</keyword>
<evidence type="ECO:0000256" key="3">
    <source>
        <dbReference type="SAM" id="Phobius"/>
    </source>
</evidence>
<dbReference type="InterPro" id="IPR000160">
    <property type="entry name" value="GGDEF_dom"/>
</dbReference>
<dbReference type="PROSITE" id="PS50887">
    <property type="entry name" value="GGDEF"/>
    <property type="match status" value="1"/>
</dbReference>
<dbReference type="NCBIfam" id="TIGR00254">
    <property type="entry name" value="GGDEF"/>
    <property type="match status" value="1"/>
</dbReference>
<protein>
    <recommendedName>
        <fullName evidence="1">diguanylate cyclase</fullName>
        <ecNumber evidence="1">2.7.7.65</ecNumber>
    </recommendedName>
</protein>
<proteinExistence type="predicted"/>
<dbReference type="CDD" id="cd01949">
    <property type="entry name" value="GGDEF"/>
    <property type="match status" value="1"/>
</dbReference>
<evidence type="ECO:0000256" key="4">
    <source>
        <dbReference type="SAM" id="SignalP"/>
    </source>
</evidence>
<organism evidence="6 7">
    <name type="scientific">Colwellia echini</name>
    <dbReference type="NCBI Taxonomy" id="1982103"/>
    <lineage>
        <taxon>Bacteria</taxon>
        <taxon>Pseudomonadati</taxon>
        <taxon>Pseudomonadota</taxon>
        <taxon>Gammaproteobacteria</taxon>
        <taxon>Alteromonadales</taxon>
        <taxon>Colwelliaceae</taxon>
        <taxon>Colwellia</taxon>
    </lineage>
</organism>
<reference evidence="6 7" key="1">
    <citation type="submission" date="2019-08" db="EMBL/GenBank/DDBJ databases">
        <title>Microbe sample from Colwellia echini.</title>
        <authorList>
            <person name="Christiansen L."/>
            <person name="Pathiraja D."/>
            <person name="Schultz-Johansen M."/>
            <person name="Choi I.-G."/>
            <person name="Stougaard P."/>
        </authorList>
    </citation>
    <scope>NUCLEOTIDE SEQUENCE [LARGE SCALE GENOMIC DNA]</scope>
    <source>
        <strain evidence="6 7">A3</strain>
    </source>
</reference>
<dbReference type="Pfam" id="PF00990">
    <property type="entry name" value="GGDEF"/>
    <property type="match status" value="1"/>
</dbReference>
<evidence type="ECO:0000256" key="2">
    <source>
        <dbReference type="ARBA" id="ARBA00034247"/>
    </source>
</evidence>
<dbReference type="InterPro" id="IPR050469">
    <property type="entry name" value="Diguanylate_Cyclase"/>
</dbReference>
<sequence length="450" mass="51155">MIYISPNMLKTVFALFLLMLTVSPYSLASETPSAEAIKNKTVVIKSVQTPVTQVLPINPDLTELLVQLKPSTVDRHRVEGLLAKLTLSKAPLNAAEQYLLLVVQALVKEKLESTAIVNQDINKSNVVELLAQAEKLSGQIAEEQLVQPDFLQLHLILAAHFENQGNYESAYLEKKYYLKKYHIYRKNKRLAMIASLEKSFEMQDKKATNALLKSQNELKFRRVAEVKEEQAIQQYNFTLIIGTAIVFILLFFRQLRVRNKLIRLTLTDALTGVANRNALFESGNSMVKRFSDQPEELSVLLLDLDNFKNINDAYGHNVGDKVLMIVARLVKETMRSRDLFARLGGEEFVALLPYADIHKAKAIAMHINEKIAQFNFSLIMSQRQLTMSIGVATMNNKEMKFDELLHCADLAMYQAKEQGRNSVVCYQHIAESQERRADTNTAPLDSEWEF</sequence>
<comment type="catalytic activity">
    <reaction evidence="2">
        <text>2 GTP = 3',3'-c-di-GMP + 2 diphosphate</text>
        <dbReference type="Rhea" id="RHEA:24898"/>
        <dbReference type="ChEBI" id="CHEBI:33019"/>
        <dbReference type="ChEBI" id="CHEBI:37565"/>
        <dbReference type="ChEBI" id="CHEBI:58805"/>
        <dbReference type="EC" id="2.7.7.65"/>
    </reaction>
</comment>